<reference evidence="2" key="1">
    <citation type="journal article" date="2019" name="Int. J. Syst. Evol. Microbiol.">
        <title>The Global Catalogue of Microorganisms (GCM) 10K type strain sequencing project: providing services to taxonomists for standard genome sequencing and annotation.</title>
        <authorList>
            <consortium name="The Broad Institute Genomics Platform"/>
            <consortium name="The Broad Institute Genome Sequencing Center for Infectious Disease"/>
            <person name="Wu L."/>
            <person name="Ma J."/>
        </authorList>
    </citation>
    <scope>NUCLEOTIDE SEQUENCE [LARGE SCALE GENOMIC DNA]</scope>
    <source>
        <strain evidence="2">CCUG 15531</strain>
    </source>
</reference>
<dbReference type="RefSeq" id="WP_388038622.1">
    <property type="nucleotide sequence ID" value="NZ_JBHUEK010000018.1"/>
</dbReference>
<gene>
    <name evidence="1" type="ORF">ACFSFW_12255</name>
</gene>
<dbReference type="EMBL" id="JBHUEK010000018">
    <property type="protein sequence ID" value="MFD1779445.1"/>
    <property type="molecule type" value="Genomic_DNA"/>
</dbReference>
<proteinExistence type="predicted"/>
<sequence>MAQIDIKVNSVRSSNSRLKGITSDLTDTQSRISSLRHAIDSQITSRQGIGANLSSMTSSIHEIEKRLNQLHNFVDNSVAQYEQADKQVNSQSQKLTEPPSKSFWESVGDILGVAGRSIKGFATGLWDAVVSTVEGIWHVITHPIETIKGLVHVIQHPVETGKAIWDAIKTSWNEDVVNGDAESRGNWFGRAFGEVALAIVGTKGIDKAIKLSRGANIVDEVGGVRIVDNSGTSNKPNTIDPTDVEFTIEPRIVDEILQSNKGNRPDPSTYLPQEYIVNHLAKFDDGVTKIAWAAPTRPLGPPGGTFVMPKSVADELISQSNGNVTKLEELLSLEPGTLGETPVRIDISHPTGLRMPDGNELGANEQWIPGGYTGGGIPEATIDQVPLDKLVVTDLFLD</sequence>
<dbReference type="InterPro" id="IPR051768">
    <property type="entry name" value="Bact_secretion_toxin"/>
</dbReference>
<name>A0ABW4MNH9_9BACI</name>
<evidence type="ECO:0000313" key="2">
    <source>
        <dbReference type="Proteomes" id="UP001597227"/>
    </source>
</evidence>
<evidence type="ECO:0008006" key="3">
    <source>
        <dbReference type="Google" id="ProtNLM"/>
    </source>
</evidence>
<keyword evidence="2" id="KW-1185">Reference proteome</keyword>
<dbReference type="PANTHER" id="PTHR34976">
    <property type="entry name" value="RIBONUCLEASE YQCG-RELATED"/>
    <property type="match status" value="1"/>
</dbReference>
<dbReference type="Proteomes" id="UP001597227">
    <property type="component" value="Unassembled WGS sequence"/>
</dbReference>
<organism evidence="1 2">
    <name type="scientific">Fredinandcohnia salidurans</name>
    <dbReference type="NCBI Taxonomy" id="2595041"/>
    <lineage>
        <taxon>Bacteria</taxon>
        <taxon>Bacillati</taxon>
        <taxon>Bacillota</taxon>
        <taxon>Bacilli</taxon>
        <taxon>Bacillales</taxon>
        <taxon>Bacillaceae</taxon>
        <taxon>Fredinandcohnia</taxon>
    </lineage>
</organism>
<evidence type="ECO:0000313" key="1">
    <source>
        <dbReference type="EMBL" id="MFD1779445.1"/>
    </source>
</evidence>
<accession>A0ABW4MNH9</accession>
<comment type="caution">
    <text evidence="1">The sequence shown here is derived from an EMBL/GenBank/DDBJ whole genome shotgun (WGS) entry which is preliminary data.</text>
</comment>
<dbReference type="PANTHER" id="PTHR34976:SF2">
    <property type="entry name" value="TYPE VII SECRETION SYSTEM PROTEIN ESSD"/>
    <property type="match status" value="1"/>
</dbReference>
<protein>
    <recommendedName>
        <fullName evidence="3">WXG100 family type VII secretion target</fullName>
    </recommendedName>
</protein>